<feature type="region of interest" description="Disordered" evidence="1">
    <location>
        <begin position="159"/>
        <end position="183"/>
    </location>
</feature>
<dbReference type="EnsemblMetazoa" id="HelroT175911">
    <property type="protein sequence ID" value="HelroP175911"/>
    <property type="gene ID" value="HelroG175911"/>
</dbReference>
<dbReference type="Proteomes" id="UP000015101">
    <property type="component" value="Unassembled WGS sequence"/>
</dbReference>
<dbReference type="CTD" id="20205603"/>
<dbReference type="HOGENOM" id="CLU_064172_0_1_1"/>
<evidence type="ECO:0000256" key="1">
    <source>
        <dbReference type="SAM" id="MobiDB-lite"/>
    </source>
</evidence>
<name>T1F9V4_HELRO</name>
<dbReference type="EMBL" id="AMQM01005476">
    <property type="status" value="NOT_ANNOTATED_CDS"/>
    <property type="molecule type" value="Genomic_DNA"/>
</dbReference>
<evidence type="ECO:0000313" key="2">
    <source>
        <dbReference type="EMBL" id="ESO00470.1"/>
    </source>
</evidence>
<gene>
    <name evidence="3" type="primary">20205603</name>
    <name evidence="2" type="ORF">HELRODRAFT_175911</name>
</gene>
<dbReference type="RefSeq" id="XP_009021520.1">
    <property type="nucleotide sequence ID" value="XM_009023272.1"/>
</dbReference>
<organism evidence="3 4">
    <name type="scientific">Helobdella robusta</name>
    <name type="common">Californian leech</name>
    <dbReference type="NCBI Taxonomy" id="6412"/>
    <lineage>
        <taxon>Eukaryota</taxon>
        <taxon>Metazoa</taxon>
        <taxon>Spiralia</taxon>
        <taxon>Lophotrochozoa</taxon>
        <taxon>Annelida</taxon>
        <taxon>Clitellata</taxon>
        <taxon>Hirudinea</taxon>
        <taxon>Rhynchobdellida</taxon>
        <taxon>Glossiphoniidae</taxon>
        <taxon>Helobdella</taxon>
    </lineage>
</organism>
<dbReference type="KEGG" id="hro:HELRODRAFT_175911"/>
<feature type="compositionally biased region" description="Low complexity" evidence="1">
    <location>
        <begin position="163"/>
        <end position="180"/>
    </location>
</feature>
<sequence>MATRQDDESLICNICNFYTNEDIVSALKTLKSEFDNFKDEEMEKSLPKGATRKNDKLIECLVILKVMKLNNILDKCTIFASANMNKVPSLDKVVQINFENIRKELKEMLDMQQACLFRTLDSHAKQISALKNIINNAAPNIEKVRTSESVIKNNAIVSQDKVNPTTNNTRSSNNNSTNSNLWSMAVVTQTEKNRKTFHAG</sequence>
<protein>
    <submittedName>
        <fullName evidence="2 3">Uncharacterized protein</fullName>
    </submittedName>
</protein>
<accession>T1F9V4</accession>
<evidence type="ECO:0000313" key="3">
    <source>
        <dbReference type="EnsemblMetazoa" id="HelroP175911"/>
    </source>
</evidence>
<reference evidence="3" key="3">
    <citation type="submission" date="2015-06" db="UniProtKB">
        <authorList>
            <consortium name="EnsemblMetazoa"/>
        </authorList>
    </citation>
    <scope>IDENTIFICATION</scope>
</reference>
<dbReference type="InParanoid" id="T1F9V4"/>
<reference evidence="2 4" key="2">
    <citation type="journal article" date="2013" name="Nature">
        <title>Insights into bilaterian evolution from three spiralian genomes.</title>
        <authorList>
            <person name="Simakov O."/>
            <person name="Marletaz F."/>
            <person name="Cho S.J."/>
            <person name="Edsinger-Gonzales E."/>
            <person name="Havlak P."/>
            <person name="Hellsten U."/>
            <person name="Kuo D.H."/>
            <person name="Larsson T."/>
            <person name="Lv J."/>
            <person name="Arendt D."/>
            <person name="Savage R."/>
            <person name="Osoegawa K."/>
            <person name="de Jong P."/>
            <person name="Grimwood J."/>
            <person name="Chapman J.A."/>
            <person name="Shapiro H."/>
            <person name="Aerts A."/>
            <person name="Otillar R.P."/>
            <person name="Terry A.Y."/>
            <person name="Boore J.L."/>
            <person name="Grigoriev I.V."/>
            <person name="Lindberg D.R."/>
            <person name="Seaver E.C."/>
            <person name="Weisblat D.A."/>
            <person name="Putnam N.H."/>
            <person name="Rokhsar D.S."/>
        </authorList>
    </citation>
    <scope>NUCLEOTIDE SEQUENCE</scope>
</reference>
<dbReference type="AlphaFoldDB" id="T1F9V4"/>
<keyword evidence="4" id="KW-1185">Reference proteome</keyword>
<reference evidence="4" key="1">
    <citation type="submission" date="2012-12" db="EMBL/GenBank/DDBJ databases">
        <authorList>
            <person name="Hellsten U."/>
            <person name="Grimwood J."/>
            <person name="Chapman J.A."/>
            <person name="Shapiro H."/>
            <person name="Aerts A."/>
            <person name="Otillar R.P."/>
            <person name="Terry A.Y."/>
            <person name="Boore J.L."/>
            <person name="Simakov O."/>
            <person name="Marletaz F."/>
            <person name="Cho S.-J."/>
            <person name="Edsinger-Gonzales E."/>
            <person name="Havlak P."/>
            <person name="Kuo D.-H."/>
            <person name="Larsson T."/>
            <person name="Lv J."/>
            <person name="Arendt D."/>
            <person name="Savage R."/>
            <person name="Osoegawa K."/>
            <person name="de Jong P."/>
            <person name="Lindberg D.R."/>
            <person name="Seaver E.C."/>
            <person name="Weisblat D.A."/>
            <person name="Putnam N.H."/>
            <person name="Grigoriev I.V."/>
            <person name="Rokhsar D.S."/>
        </authorList>
    </citation>
    <scope>NUCLEOTIDE SEQUENCE</scope>
</reference>
<evidence type="ECO:0000313" key="4">
    <source>
        <dbReference type="Proteomes" id="UP000015101"/>
    </source>
</evidence>
<dbReference type="GeneID" id="20205603"/>
<dbReference type="EMBL" id="KB096945">
    <property type="protein sequence ID" value="ESO00470.1"/>
    <property type="molecule type" value="Genomic_DNA"/>
</dbReference>
<proteinExistence type="predicted"/>